<feature type="region of interest" description="Disordered" evidence="16">
    <location>
        <begin position="92"/>
        <end position="116"/>
    </location>
</feature>
<evidence type="ECO:0000256" key="1">
    <source>
        <dbReference type="ARBA" id="ARBA00004370"/>
    </source>
</evidence>
<dbReference type="SMART" id="SM00382">
    <property type="entry name" value="AAA"/>
    <property type="match status" value="1"/>
</dbReference>
<comment type="subcellular location">
    <subcellularLocation>
        <location evidence="14">Cell membrane</location>
        <topology evidence="14">Multi-pass membrane protein</topology>
        <orientation evidence="14">Cytoplasmic side</orientation>
    </subcellularLocation>
    <subcellularLocation>
        <location evidence="1">Membrane</location>
    </subcellularLocation>
</comment>
<gene>
    <name evidence="14 18" type="primary">ftsH</name>
    <name evidence="18" type="ORF">MJO52_15110</name>
</gene>
<dbReference type="InterPro" id="IPR011546">
    <property type="entry name" value="Pept_M41_FtsH_extracell"/>
</dbReference>
<dbReference type="EC" id="3.4.24.-" evidence="14"/>
<comment type="cofactor">
    <cofactor evidence="14">
        <name>Zn(2+)</name>
        <dbReference type="ChEBI" id="CHEBI:29105"/>
    </cofactor>
    <text evidence="14">Binds 1 zinc ion per subunit.</text>
</comment>
<comment type="similarity">
    <text evidence="15">Belongs to the AAA ATPase family.</text>
</comment>
<evidence type="ECO:0000256" key="11">
    <source>
        <dbReference type="ARBA" id="ARBA00022989"/>
    </source>
</evidence>
<proteinExistence type="inferred from homology"/>
<reference evidence="18" key="1">
    <citation type="submission" date="2022-02" db="EMBL/GenBank/DDBJ databases">
        <title>Coral-associated bacteria.</title>
        <authorList>
            <person name="Tang K."/>
            <person name="Wang X."/>
        </authorList>
    </citation>
    <scope>NUCLEOTIDE SEQUENCE</scope>
    <source>
        <strain evidence="18">SCSIO 43006</strain>
    </source>
</reference>
<feature type="domain" description="AAA+ ATPase" evidence="17">
    <location>
        <begin position="238"/>
        <end position="377"/>
    </location>
</feature>
<dbReference type="PANTHER" id="PTHR23076:SF97">
    <property type="entry name" value="ATP-DEPENDENT ZINC METALLOPROTEASE YME1L1"/>
    <property type="match status" value="1"/>
</dbReference>
<dbReference type="CDD" id="cd19501">
    <property type="entry name" value="RecA-like_FtsH"/>
    <property type="match status" value="1"/>
</dbReference>
<dbReference type="SUPFAM" id="SSF52540">
    <property type="entry name" value="P-loop containing nucleoside triphosphate hydrolases"/>
    <property type="match status" value="1"/>
</dbReference>
<dbReference type="GO" id="GO:0008237">
    <property type="term" value="F:metallopeptidase activity"/>
    <property type="evidence" value="ECO:0007669"/>
    <property type="project" value="UniProtKB-KW"/>
</dbReference>
<keyword evidence="3 14" id="KW-1003">Cell membrane</keyword>
<dbReference type="HAMAP" id="MF_01458">
    <property type="entry name" value="FtsH"/>
    <property type="match status" value="1"/>
</dbReference>
<evidence type="ECO:0000256" key="10">
    <source>
        <dbReference type="ARBA" id="ARBA00022840"/>
    </source>
</evidence>
<dbReference type="Gene3D" id="3.40.50.300">
    <property type="entry name" value="P-loop containing nucleotide triphosphate hydrolases"/>
    <property type="match status" value="1"/>
</dbReference>
<feature type="binding site" evidence="14">
    <location>
        <position position="471"/>
    </location>
    <ligand>
        <name>Zn(2+)</name>
        <dbReference type="ChEBI" id="CHEBI:29105"/>
        <note>catalytic</note>
    </ligand>
</feature>
<sequence>MAMADEDEKGKKLPAEEPGSPLSGQSQQSPLGWLQYVVLLFLVILTLQYCSNGQFGSEREVLSYSDFKSALSKGEIASVLFEGQRITGVFKQVASKQPEGKSETKDKAQKPEEKRFETTIPPVQDPELMPLLEKQQVIIEAESSQGGFWQRMAILLLPWVLIIALLVWLGRRMQARMGAMTPGNPFSFARSPAKRYERSESEVTFADVAGLANAKRDLQEIAGYLKDPEHYRKLGAKIPRGILLMGPPGTGKTLMAKALAGESDAPFFSISGSEFIEMFVGVGASRVRDMFAEAKKEAPAIIFIDEIDSVGRARGTGLGGGHDEREQTLNQILGEMDGFDPQEAVVVIAATNRPDVLDAALLRPGRFDRKITLDLPDRPARRDILSIHTKNVPLHGEVDLERLAALTAGFAGADLENLINEAALLAGRQNRTAVDMDCLLQARDKVVLGGEREVIMGEEDRKTVAYHEAGHALTAMLLPHADPLEKATIIPRGHSLGATEQIPLENHHNMKVSYLRDRIGVMLGGRVAEQVVFNEVSSGAESDLKQATRLAQHMVTHWGMSQKLGPVAFRRGEEHIFLGKEMAQQKDFSEHTSEIIDDEVIALVSAIEAEVQNLLQGHRKELDALAQALLEKETLDASEMHQVITLGGKADS</sequence>
<dbReference type="Pfam" id="PF06480">
    <property type="entry name" value="FtsH_ext"/>
    <property type="match status" value="1"/>
</dbReference>
<evidence type="ECO:0000256" key="5">
    <source>
        <dbReference type="ARBA" id="ARBA00022692"/>
    </source>
</evidence>
<feature type="active site" evidence="14">
    <location>
        <position position="468"/>
    </location>
</feature>
<feature type="transmembrane region" description="Helical" evidence="14">
    <location>
        <begin position="33"/>
        <end position="50"/>
    </location>
</feature>
<evidence type="ECO:0000256" key="15">
    <source>
        <dbReference type="RuleBase" id="RU003651"/>
    </source>
</evidence>
<dbReference type="SUPFAM" id="SSF140990">
    <property type="entry name" value="FtsH protease domain-like"/>
    <property type="match status" value="1"/>
</dbReference>
<feature type="region of interest" description="Disordered" evidence="16">
    <location>
        <begin position="1"/>
        <end position="28"/>
    </location>
</feature>
<dbReference type="NCBIfam" id="TIGR01241">
    <property type="entry name" value="FtsH_fam"/>
    <property type="match status" value="1"/>
</dbReference>
<keyword evidence="11 14" id="KW-1133">Transmembrane helix</keyword>
<comment type="similarity">
    <text evidence="2 14">In the C-terminal section; belongs to the peptidase M41 family.</text>
</comment>
<evidence type="ECO:0000256" key="9">
    <source>
        <dbReference type="ARBA" id="ARBA00022833"/>
    </source>
</evidence>
<dbReference type="RefSeq" id="WP_252082722.1">
    <property type="nucleotide sequence ID" value="NZ_CP092418.1"/>
</dbReference>
<keyword evidence="8 14" id="KW-0378">Hydrolase</keyword>
<evidence type="ECO:0000259" key="17">
    <source>
        <dbReference type="SMART" id="SM00382"/>
    </source>
</evidence>
<accession>A0ABY4V806</accession>
<evidence type="ECO:0000256" key="13">
    <source>
        <dbReference type="ARBA" id="ARBA00023136"/>
    </source>
</evidence>
<dbReference type="InterPro" id="IPR005936">
    <property type="entry name" value="FtsH"/>
</dbReference>
<protein>
    <recommendedName>
        <fullName evidence="14">ATP-dependent zinc metalloprotease FtsH</fullName>
        <ecNumber evidence="14">3.4.24.-</ecNumber>
    </recommendedName>
</protein>
<evidence type="ECO:0000256" key="3">
    <source>
        <dbReference type="ARBA" id="ARBA00022475"/>
    </source>
</evidence>
<name>A0ABY4V806_9GAMM</name>
<organism evidence="18 19">
    <name type="scientific">Microbulbifer variabilis</name>
    <dbReference type="NCBI Taxonomy" id="266805"/>
    <lineage>
        <taxon>Bacteria</taxon>
        <taxon>Pseudomonadati</taxon>
        <taxon>Pseudomonadota</taxon>
        <taxon>Gammaproteobacteria</taxon>
        <taxon>Cellvibrionales</taxon>
        <taxon>Microbulbiferaceae</taxon>
        <taxon>Microbulbifer</taxon>
    </lineage>
</organism>
<evidence type="ECO:0000313" key="18">
    <source>
        <dbReference type="EMBL" id="USD20399.1"/>
    </source>
</evidence>
<keyword evidence="10 14" id="KW-0067">ATP-binding</keyword>
<feature type="transmembrane region" description="Helical" evidence="14">
    <location>
        <begin position="152"/>
        <end position="170"/>
    </location>
</feature>
<keyword evidence="12 14" id="KW-0482">Metalloprotease</keyword>
<keyword evidence="7 14" id="KW-0547">Nucleotide-binding</keyword>
<dbReference type="Proteomes" id="UP001055658">
    <property type="component" value="Chromosome"/>
</dbReference>
<dbReference type="InterPro" id="IPR041569">
    <property type="entry name" value="AAA_lid_3"/>
</dbReference>
<keyword evidence="19" id="KW-1185">Reference proteome</keyword>
<evidence type="ECO:0000256" key="2">
    <source>
        <dbReference type="ARBA" id="ARBA00010044"/>
    </source>
</evidence>
<dbReference type="InterPro" id="IPR037219">
    <property type="entry name" value="Peptidase_M41-like"/>
</dbReference>
<evidence type="ECO:0000256" key="7">
    <source>
        <dbReference type="ARBA" id="ARBA00022741"/>
    </source>
</evidence>
<keyword evidence="4 14" id="KW-0645">Protease</keyword>
<evidence type="ECO:0000313" key="19">
    <source>
        <dbReference type="Proteomes" id="UP001055658"/>
    </source>
</evidence>
<dbReference type="InterPro" id="IPR027417">
    <property type="entry name" value="P-loop_NTPase"/>
</dbReference>
<feature type="binding site" evidence="14">
    <location>
        <position position="543"/>
    </location>
    <ligand>
        <name>Zn(2+)</name>
        <dbReference type="ChEBI" id="CHEBI:29105"/>
        <note>catalytic</note>
    </ligand>
</feature>
<evidence type="ECO:0000256" key="8">
    <source>
        <dbReference type="ARBA" id="ARBA00022801"/>
    </source>
</evidence>
<comment type="function">
    <text evidence="14">Acts as a processive, ATP-dependent zinc metallopeptidase for both cytoplasmic and membrane proteins. Plays a role in the quality control of integral membrane proteins.</text>
</comment>
<feature type="binding site" evidence="14">
    <location>
        <position position="467"/>
    </location>
    <ligand>
        <name>Zn(2+)</name>
        <dbReference type="ChEBI" id="CHEBI:29105"/>
        <note>catalytic</note>
    </ligand>
</feature>
<keyword evidence="6 14" id="KW-0479">Metal-binding</keyword>
<dbReference type="InterPro" id="IPR000642">
    <property type="entry name" value="Peptidase_M41"/>
</dbReference>
<comment type="subunit">
    <text evidence="14">Homohexamer.</text>
</comment>
<evidence type="ECO:0000256" key="14">
    <source>
        <dbReference type="HAMAP-Rule" id="MF_01458"/>
    </source>
</evidence>
<dbReference type="EMBL" id="CP092418">
    <property type="protein sequence ID" value="USD20399.1"/>
    <property type="molecule type" value="Genomic_DNA"/>
</dbReference>
<keyword evidence="13 14" id="KW-0472">Membrane</keyword>
<dbReference type="Pfam" id="PF00004">
    <property type="entry name" value="AAA"/>
    <property type="match status" value="1"/>
</dbReference>
<dbReference type="InterPro" id="IPR003959">
    <property type="entry name" value="ATPase_AAA_core"/>
</dbReference>
<evidence type="ECO:0000256" key="12">
    <source>
        <dbReference type="ARBA" id="ARBA00023049"/>
    </source>
</evidence>
<dbReference type="Pfam" id="PF17862">
    <property type="entry name" value="AAA_lid_3"/>
    <property type="match status" value="1"/>
</dbReference>
<evidence type="ECO:0000256" key="6">
    <source>
        <dbReference type="ARBA" id="ARBA00022723"/>
    </source>
</evidence>
<dbReference type="PANTHER" id="PTHR23076">
    <property type="entry name" value="METALLOPROTEASE M41 FTSH"/>
    <property type="match status" value="1"/>
</dbReference>
<comment type="similarity">
    <text evidence="14">In the central section; belongs to the AAA ATPase family.</text>
</comment>
<keyword evidence="9 14" id="KW-0862">Zinc</keyword>
<feature type="compositionally biased region" description="Basic and acidic residues" evidence="16">
    <location>
        <begin position="98"/>
        <end position="116"/>
    </location>
</feature>
<dbReference type="InterPro" id="IPR003960">
    <property type="entry name" value="ATPase_AAA_CS"/>
</dbReference>
<dbReference type="Gene3D" id="1.10.8.60">
    <property type="match status" value="1"/>
</dbReference>
<dbReference type="InterPro" id="IPR003593">
    <property type="entry name" value="AAA+_ATPase"/>
</dbReference>
<evidence type="ECO:0000256" key="16">
    <source>
        <dbReference type="SAM" id="MobiDB-lite"/>
    </source>
</evidence>
<evidence type="ECO:0000256" key="4">
    <source>
        <dbReference type="ARBA" id="ARBA00022670"/>
    </source>
</evidence>
<dbReference type="Gene3D" id="1.20.58.760">
    <property type="entry name" value="Peptidase M41"/>
    <property type="match status" value="1"/>
</dbReference>
<dbReference type="PROSITE" id="PS00674">
    <property type="entry name" value="AAA"/>
    <property type="match status" value="1"/>
</dbReference>
<feature type="binding site" evidence="14">
    <location>
        <begin position="246"/>
        <end position="253"/>
    </location>
    <ligand>
        <name>ATP</name>
        <dbReference type="ChEBI" id="CHEBI:30616"/>
    </ligand>
</feature>
<dbReference type="Pfam" id="PF01434">
    <property type="entry name" value="Peptidase_M41"/>
    <property type="match status" value="1"/>
</dbReference>
<dbReference type="Gene3D" id="3.30.720.210">
    <property type="match status" value="1"/>
</dbReference>
<keyword evidence="5 14" id="KW-0812">Transmembrane</keyword>
<feature type="compositionally biased region" description="Low complexity" evidence="16">
    <location>
        <begin position="18"/>
        <end position="28"/>
    </location>
</feature>